<evidence type="ECO:0000259" key="1">
    <source>
        <dbReference type="PROSITE" id="PS50801"/>
    </source>
</evidence>
<feature type="domain" description="STAS" evidence="1">
    <location>
        <begin position="1"/>
        <end position="89"/>
    </location>
</feature>
<protein>
    <submittedName>
        <fullName evidence="2">STAS domain-containing protein</fullName>
    </submittedName>
</protein>
<sequence>MFQLPEELIINNISTLYQSFIALLEEGDDIEIDINQVIQADTASIQLLCALQKHLHSTEHKIQWHGKSDALIASAKTLGVLTFLEIEQA</sequence>
<dbReference type="OrthoDB" id="6308343at2"/>
<dbReference type="PROSITE" id="PS50801">
    <property type="entry name" value="STAS"/>
    <property type="match status" value="1"/>
</dbReference>
<accession>A0A1I1RNS6</accession>
<dbReference type="InterPro" id="IPR002645">
    <property type="entry name" value="STAS_dom"/>
</dbReference>
<dbReference type="RefSeq" id="WP_091989550.1">
    <property type="nucleotide sequence ID" value="NZ_FOLO01000051.1"/>
</dbReference>
<dbReference type="EMBL" id="FOLO01000051">
    <property type="protein sequence ID" value="SFD35994.1"/>
    <property type="molecule type" value="Genomic_DNA"/>
</dbReference>
<evidence type="ECO:0000313" key="3">
    <source>
        <dbReference type="Proteomes" id="UP000198862"/>
    </source>
</evidence>
<dbReference type="InterPro" id="IPR052746">
    <property type="entry name" value="MlaB_ABC_Transporter"/>
</dbReference>
<dbReference type="Gene3D" id="3.30.750.24">
    <property type="entry name" value="STAS domain"/>
    <property type="match status" value="1"/>
</dbReference>
<organism evidence="2 3">
    <name type="scientific">Pseudoalteromonas denitrificans DSM 6059</name>
    <dbReference type="NCBI Taxonomy" id="1123010"/>
    <lineage>
        <taxon>Bacteria</taxon>
        <taxon>Pseudomonadati</taxon>
        <taxon>Pseudomonadota</taxon>
        <taxon>Gammaproteobacteria</taxon>
        <taxon>Alteromonadales</taxon>
        <taxon>Pseudoalteromonadaceae</taxon>
        <taxon>Pseudoalteromonas</taxon>
    </lineage>
</organism>
<dbReference type="PANTHER" id="PTHR35849:SF2">
    <property type="entry name" value="BLR2341 PROTEIN"/>
    <property type="match status" value="1"/>
</dbReference>
<dbReference type="PANTHER" id="PTHR35849">
    <property type="entry name" value="BLR2341 PROTEIN"/>
    <property type="match status" value="1"/>
</dbReference>
<dbReference type="STRING" id="1123010.SAMN02745724_04291"/>
<dbReference type="InterPro" id="IPR036513">
    <property type="entry name" value="STAS_dom_sf"/>
</dbReference>
<gene>
    <name evidence="2" type="ORF">SAMN02745724_04291</name>
</gene>
<name>A0A1I1RNS6_9GAMM</name>
<dbReference type="Pfam" id="PF13466">
    <property type="entry name" value="STAS_2"/>
    <property type="match status" value="1"/>
</dbReference>
<proteinExistence type="predicted"/>
<reference evidence="2 3" key="1">
    <citation type="submission" date="2016-10" db="EMBL/GenBank/DDBJ databases">
        <authorList>
            <person name="de Groot N.N."/>
        </authorList>
    </citation>
    <scope>NUCLEOTIDE SEQUENCE [LARGE SCALE GENOMIC DNA]</scope>
    <source>
        <strain evidence="2 3">DSM 6059</strain>
    </source>
</reference>
<dbReference type="SUPFAM" id="SSF52091">
    <property type="entry name" value="SpoIIaa-like"/>
    <property type="match status" value="1"/>
</dbReference>
<keyword evidence="3" id="KW-1185">Reference proteome</keyword>
<dbReference type="AlphaFoldDB" id="A0A1I1RNS6"/>
<evidence type="ECO:0000313" key="2">
    <source>
        <dbReference type="EMBL" id="SFD35994.1"/>
    </source>
</evidence>
<dbReference type="InterPro" id="IPR058548">
    <property type="entry name" value="MlaB-like_STAS"/>
</dbReference>
<dbReference type="Proteomes" id="UP000198862">
    <property type="component" value="Unassembled WGS sequence"/>
</dbReference>